<proteinExistence type="predicted"/>
<keyword evidence="3" id="KW-0378">Hydrolase</keyword>
<evidence type="ECO:0000313" key="8">
    <source>
        <dbReference type="EMBL" id="GFR09922.1"/>
    </source>
</evidence>
<evidence type="ECO:0000256" key="2">
    <source>
        <dbReference type="ARBA" id="ARBA00022722"/>
    </source>
</evidence>
<dbReference type="GO" id="GO:0003964">
    <property type="term" value="F:RNA-directed DNA polymerase activity"/>
    <property type="evidence" value="ECO:0007669"/>
    <property type="project" value="UniProtKB-KW"/>
</dbReference>
<dbReference type="InterPro" id="IPR043502">
    <property type="entry name" value="DNA/RNA_pol_sf"/>
</dbReference>
<evidence type="ECO:0000256" key="3">
    <source>
        <dbReference type="ARBA" id="ARBA00022759"/>
    </source>
</evidence>
<keyword evidence="2" id="KW-0540">Nuclease</keyword>
<accession>A0A8X6LIT0</accession>
<dbReference type="SUPFAM" id="SSF56672">
    <property type="entry name" value="DNA/RNA polymerases"/>
    <property type="match status" value="1"/>
</dbReference>
<dbReference type="PANTHER" id="PTHR37984">
    <property type="entry name" value="PROTEIN CBG26694"/>
    <property type="match status" value="1"/>
</dbReference>
<comment type="caution">
    <text evidence="8">The sequence shown here is derived from an EMBL/GenBank/DDBJ whole genome shotgun (WGS) entry which is preliminary data.</text>
</comment>
<feature type="region of interest" description="Disordered" evidence="6">
    <location>
        <begin position="16"/>
        <end position="39"/>
    </location>
</feature>
<sequence length="272" mass="30997">MYTGLVEPLDGEHLCVTSDTSHVPDMKHEMSDGNKRQGNPLMISPELNQEQKNQLPELHQTVSEIFTKTDKSTTTGANMKLRINTGNHAPINQRAYQVSPTWREVQKILEKAETLPLLLKGDAQFYWSSEEIESFEILKRAPISEPVLGMYDENVPTEIHTDASGYGIGAVLVPTQNKVEKVLAYVSRTLTKAEKNYSLRERECLAIVWALNKPIRKHFTIVTNHHALFWLMDEKDPSGRMAKWASLRVSFFCKLVRSIGHSFKKSCARRNF</sequence>
<name>A0A8X6LIT0_TRICU</name>
<keyword evidence="1" id="KW-0808">Transferase</keyword>
<evidence type="ECO:0000256" key="4">
    <source>
        <dbReference type="ARBA" id="ARBA00022918"/>
    </source>
</evidence>
<dbReference type="CDD" id="cd09274">
    <property type="entry name" value="RNase_HI_RT_Ty3"/>
    <property type="match status" value="1"/>
</dbReference>
<keyword evidence="9" id="KW-1185">Reference proteome</keyword>
<protein>
    <submittedName>
        <fullName evidence="8">Transposon Ty3-G Gag-Pol polyprotein</fullName>
    </submittedName>
</protein>
<feature type="domain" description="Reverse transcriptase/retrotransposon-derived protein RNase H-like" evidence="7">
    <location>
        <begin position="127"/>
        <end position="213"/>
    </location>
</feature>
<dbReference type="Pfam" id="PF17919">
    <property type="entry name" value="RT_RNaseH_2"/>
    <property type="match status" value="1"/>
</dbReference>
<dbReference type="InterPro" id="IPR041577">
    <property type="entry name" value="RT_RNaseH_2"/>
</dbReference>
<evidence type="ECO:0000259" key="7">
    <source>
        <dbReference type="Pfam" id="PF17919"/>
    </source>
</evidence>
<keyword evidence="4" id="KW-0695">RNA-directed DNA polymerase</keyword>
<dbReference type="PANTHER" id="PTHR37984:SF5">
    <property type="entry name" value="PROTEIN NYNRIN-LIKE"/>
    <property type="match status" value="1"/>
</dbReference>
<keyword evidence="5" id="KW-0511">Multifunctional enzyme</keyword>
<evidence type="ECO:0000313" key="9">
    <source>
        <dbReference type="Proteomes" id="UP000887116"/>
    </source>
</evidence>
<dbReference type="Proteomes" id="UP000887116">
    <property type="component" value="Unassembled WGS sequence"/>
</dbReference>
<keyword evidence="1" id="KW-0548">Nucleotidyltransferase</keyword>
<dbReference type="EMBL" id="BMAO01026469">
    <property type="protein sequence ID" value="GFR09922.1"/>
    <property type="molecule type" value="Genomic_DNA"/>
</dbReference>
<dbReference type="GO" id="GO:0004519">
    <property type="term" value="F:endonuclease activity"/>
    <property type="evidence" value="ECO:0007669"/>
    <property type="project" value="UniProtKB-KW"/>
</dbReference>
<dbReference type="OrthoDB" id="1430630at2759"/>
<keyword evidence="3" id="KW-0255">Endonuclease</keyword>
<evidence type="ECO:0000256" key="5">
    <source>
        <dbReference type="ARBA" id="ARBA00023268"/>
    </source>
</evidence>
<reference evidence="8" key="1">
    <citation type="submission" date="2020-07" db="EMBL/GenBank/DDBJ databases">
        <title>Multicomponent nature underlies the extraordinary mechanical properties of spider dragline silk.</title>
        <authorList>
            <person name="Kono N."/>
            <person name="Nakamura H."/>
            <person name="Mori M."/>
            <person name="Yoshida Y."/>
            <person name="Ohtoshi R."/>
            <person name="Malay A.D."/>
            <person name="Moran D.A.P."/>
            <person name="Tomita M."/>
            <person name="Numata K."/>
            <person name="Arakawa K."/>
        </authorList>
    </citation>
    <scope>NUCLEOTIDE SEQUENCE</scope>
</reference>
<organism evidence="8 9">
    <name type="scientific">Trichonephila clavata</name>
    <name type="common">Joro spider</name>
    <name type="synonym">Nephila clavata</name>
    <dbReference type="NCBI Taxonomy" id="2740835"/>
    <lineage>
        <taxon>Eukaryota</taxon>
        <taxon>Metazoa</taxon>
        <taxon>Ecdysozoa</taxon>
        <taxon>Arthropoda</taxon>
        <taxon>Chelicerata</taxon>
        <taxon>Arachnida</taxon>
        <taxon>Araneae</taxon>
        <taxon>Araneomorphae</taxon>
        <taxon>Entelegynae</taxon>
        <taxon>Araneoidea</taxon>
        <taxon>Nephilidae</taxon>
        <taxon>Trichonephila</taxon>
    </lineage>
</organism>
<gene>
    <name evidence="8" type="primary">TY3B-G_809</name>
    <name evidence="8" type="ORF">TNCT_724131</name>
</gene>
<feature type="compositionally biased region" description="Basic and acidic residues" evidence="6">
    <location>
        <begin position="22"/>
        <end position="35"/>
    </location>
</feature>
<dbReference type="AlphaFoldDB" id="A0A8X6LIT0"/>
<evidence type="ECO:0000256" key="1">
    <source>
        <dbReference type="ARBA" id="ARBA00022695"/>
    </source>
</evidence>
<dbReference type="FunFam" id="3.10.20.370:FF:000001">
    <property type="entry name" value="Retrovirus-related Pol polyprotein from transposon 17.6-like protein"/>
    <property type="match status" value="1"/>
</dbReference>
<dbReference type="InterPro" id="IPR050951">
    <property type="entry name" value="Retrovirus_Pol_polyprotein"/>
</dbReference>
<evidence type="ECO:0000256" key="6">
    <source>
        <dbReference type="SAM" id="MobiDB-lite"/>
    </source>
</evidence>